<evidence type="ECO:0000259" key="2">
    <source>
        <dbReference type="Pfam" id="PF20241"/>
    </source>
</evidence>
<evidence type="ECO:0000313" key="3">
    <source>
        <dbReference type="EnsemblPlants" id="AUR62039157-RA:cds"/>
    </source>
</evidence>
<dbReference type="PANTHER" id="PTHR33065:SF88">
    <property type="entry name" value="OS11G0104220 PROTEIN"/>
    <property type="match status" value="1"/>
</dbReference>
<sequence>MASVSGKEKKERERILSRKGTTVNPTKPPEFGGPNPLDYVERSLYESFKDLEKEFQDPLYEEQQKKERMDKGIDGHRVHIRSEPVIEVLSVSLCNLNQNDCTLNASNKDAWEIYGTVYVHDDKLTGETLIFNYAPLLNTMDTAGQHHQLEQFHKITVPGTACSAEVEYLGLTFGVYAHVKVQLAKQQVVRSVSYEEDEEDEEYLDIYGTISAAYNLYYSENKVDCINLFEIKEDSDKSEKVRIRFPVTKVTLSRSVVAVPAYSLLTIQMKLWDRAKNELIVEGSYDFETCNYPTDMIIVGQNCIDAKVTIHWREPFRLDEPLIKQHEFDPQESLSILPNSPSIPVFPVAEVTYGVFNLFKRDKTDPVILSPGCNLLPLKGPGDALIPGDSFYVSVDLEDVEGRVSIKGLAHSSVGIDKHLSFWHDCLLCSVIRSVQEHSFAAIHYTVFSHALKATLKIRFLFNGEHSTQACCKIYGNLVVSYGEYGYETPYEKLYHRIVLFERPEEDVLEVPCKDFDMELLRPVVAVPHDSFLRIAII</sequence>
<accession>A0A803N204</accession>
<feature type="compositionally biased region" description="Basic and acidic residues" evidence="1">
    <location>
        <begin position="1"/>
        <end position="16"/>
    </location>
</feature>
<protein>
    <recommendedName>
        <fullName evidence="2">DUF6598 domain-containing protein</fullName>
    </recommendedName>
</protein>
<evidence type="ECO:0000256" key="1">
    <source>
        <dbReference type="SAM" id="MobiDB-lite"/>
    </source>
</evidence>
<evidence type="ECO:0000313" key="4">
    <source>
        <dbReference type="Proteomes" id="UP000596660"/>
    </source>
</evidence>
<name>A0A803N204_CHEQI</name>
<feature type="domain" description="DUF6598" evidence="2">
    <location>
        <begin position="357"/>
        <end position="537"/>
    </location>
</feature>
<dbReference type="PANTHER" id="PTHR33065">
    <property type="entry name" value="OS07G0486400 PROTEIN"/>
    <property type="match status" value="1"/>
</dbReference>
<keyword evidence="4" id="KW-1185">Reference proteome</keyword>
<dbReference type="Proteomes" id="UP000596660">
    <property type="component" value="Unplaced"/>
</dbReference>
<dbReference type="Pfam" id="PF20241">
    <property type="entry name" value="DUF6598"/>
    <property type="match status" value="2"/>
</dbReference>
<dbReference type="EnsemblPlants" id="AUR62039157-RA">
    <property type="protein sequence ID" value="AUR62039157-RA:cds"/>
    <property type="gene ID" value="AUR62039157"/>
</dbReference>
<reference evidence="3" key="2">
    <citation type="submission" date="2021-03" db="UniProtKB">
        <authorList>
            <consortium name="EnsemblPlants"/>
        </authorList>
    </citation>
    <scope>IDENTIFICATION</scope>
</reference>
<proteinExistence type="predicted"/>
<dbReference type="AlphaFoldDB" id="A0A803N204"/>
<dbReference type="Gramene" id="AUR62039157-RA">
    <property type="protein sequence ID" value="AUR62039157-RA:cds"/>
    <property type="gene ID" value="AUR62039157"/>
</dbReference>
<feature type="domain" description="DUF6598" evidence="2">
    <location>
        <begin position="145"/>
        <end position="290"/>
    </location>
</feature>
<reference evidence="3" key="1">
    <citation type="journal article" date="2017" name="Nature">
        <title>The genome of Chenopodium quinoa.</title>
        <authorList>
            <person name="Jarvis D.E."/>
            <person name="Ho Y.S."/>
            <person name="Lightfoot D.J."/>
            <person name="Schmoeckel S.M."/>
            <person name="Li B."/>
            <person name="Borm T.J.A."/>
            <person name="Ohyanagi H."/>
            <person name="Mineta K."/>
            <person name="Michell C.T."/>
            <person name="Saber N."/>
            <person name="Kharbatia N.M."/>
            <person name="Rupper R.R."/>
            <person name="Sharp A.R."/>
            <person name="Dally N."/>
            <person name="Boughton B.A."/>
            <person name="Woo Y.H."/>
            <person name="Gao G."/>
            <person name="Schijlen E.G.W.M."/>
            <person name="Guo X."/>
            <person name="Momin A.A."/>
            <person name="Negrao S."/>
            <person name="Al-Babili S."/>
            <person name="Gehring C."/>
            <person name="Roessner U."/>
            <person name="Jung C."/>
            <person name="Murphy K."/>
            <person name="Arold S.T."/>
            <person name="Gojobori T."/>
            <person name="van der Linden C.G."/>
            <person name="van Loo E.N."/>
            <person name="Jellen E.N."/>
            <person name="Maughan P.J."/>
            <person name="Tester M."/>
        </authorList>
    </citation>
    <scope>NUCLEOTIDE SEQUENCE [LARGE SCALE GENOMIC DNA]</scope>
    <source>
        <strain evidence="3">cv. PI 614886</strain>
    </source>
</reference>
<feature type="region of interest" description="Disordered" evidence="1">
    <location>
        <begin position="1"/>
        <end position="36"/>
    </location>
</feature>
<organism evidence="3 4">
    <name type="scientific">Chenopodium quinoa</name>
    <name type="common">Quinoa</name>
    <dbReference type="NCBI Taxonomy" id="63459"/>
    <lineage>
        <taxon>Eukaryota</taxon>
        <taxon>Viridiplantae</taxon>
        <taxon>Streptophyta</taxon>
        <taxon>Embryophyta</taxon>
        <taxon>Tracheophyta</taxon>
        <taxon>Spermatophyta</taxon>
        <taxon>Magnoliopsida</taxon>
        <taxon>eudicotyledons</taxon>
        <taxon>Gunneridae</taxon>
        <taxon>Pentapetalae</taxon>
        <taxon>Caryophyllales</taxon>
        <taxon>Chenopodiaceae</taxon>
        <taxon>Chenopodioideae</taxon>
        <taxon>Atripliceae</taxon>
        <taxon>Chenopodium</taxon>
    </lineage>
</organism>
<dbReference type="InterPro" id="IPR046533">
    <property type="entry name" value="DUF6598"/>
</dbReference>